<keyword evidence="2" id="KW-1133">Transmembrane helix</keyword>
<feature type="transmembrane region" description="Helical" evidence="2">
    <location>
        <begin position="123"/>
        <end position="144"/>
    </location>
</feature>
<gene>
    <name evidence="3" type="ORF">Moror_5226</name>
</gene>
<evidence type="ECO:0000313" key="3">
    <source>
        <dbReference type="EMBL" id="ESK89179.1"/>
    </source>
</evidence>
<dbReference type="OrthoDB" id="2796825at2759"/>
<dbReference type="Proteomes" id="UP000017559">
    <property type="component" value="Unassembled WGS sequence"/>
</dbReference>
<sequence>MSVRAAQTNPEVMSSSVTYTSIFSVQNVIIGPATTLALTVFIAGFYTLLYGLSTYLLIKRRSLVLKKKVHLVWTTAVFFISTLGALTAASNYIVDATYYYEAVKTQDLGPLVAYSTGGRSQTAMAALTYVCYIISNCIADGILIHRCYILYGSRKALFGVLIFLSFSTNAIGVVAAAIKLKGQTSGLIDQSNWAFFLQGTNLQVAYYCVNAGVNGCLTLILAGRIWWMGQQTREYLGPTADRRYRAVAAVILESGITYPMVLIVQAVMIEKTSKIGVPMDFTPMAMLTAGIAPTLINVRISIGRSVETSVYQNSMVRHDSNGIALGSLKVKRAESQTMSERSQDVEQRGHGYPQTK</sequence>
<evidence type="ECO:0000256" key="1">
    <source>
        <dbReference type="SAM" id="MobiDB-lite"/>
    </source>
</evidence>
<keyword evidence="4" id="KW-1185">Reference proteome</keyword>
<comment type="caution">
    <text evidence="3">The sequence shown here is derived from an EMBL/GenBank/DDBJ whole genome shotgun (WGS) entry which is preliminary data.</text>
</comment>
<evidence type="ECO:0000256" key="2">
    <source>
        <dbReference type="SAM" id="Phobius"/>
    </source>
</evidence>
<feature type="transmembrane region" description="Helical" evidence="2">
    <location>
        <begin position="156"/>
        <end position="178"/>
    </location>
</feature>
<dbReference type="HOGENOM" id="CLU_044614_2_0_1"/>
<keyword evidence="2" id="KW-0472">Membrane</keyword>
<feature type="transmembrane region" description="Helical" evidence="2">
    <location>
        <begin position="70"/>
        <end position="94"/>
    </location>
</feature>
<reference evidence="3 4" key="1">
    <citation type="journal article" date="2014" name="BMC Genomics">
        <title>Genome and secretome analysis of the hemibiotrophic fungal pathogen, Moniliophthora roreri, which causes frosty pod rot disease of cacao: mechanisms of the biotrophic and necrotrophic phases.</title>
        <authorList>
            <person name="Meinhardt L.W."/>
            <person name="Costa G.G.L."/>
            <person name="Thomazella D.P.T."/>
            <person name="Teixeira P.J.P.L."/>
            <person name="Carazzolle M.F."/>
            <person name="Schuster S.C."/>
            <person name="Carlson J.E."/>
            <person name="Guiltinan M.J."/>
            <person name="Mieczkowski P."/>
            <person name="Farmer A."/>
            <person name="Ramaraj T."/>
            <person name="Crozier J."/>
            <person name="Davis R.E."/>
            <person name="Shao J."/>
            <person name="Melnick R.L."/>
            <person name="Pereira G.A.G."/>
            <person name="Bailey B.A."/>
        </authorList>
    </citation>
    <scope>NUCLEOTIDE SEQUENCE [LARGE SCALE GENOMIC DNA]</scope>
    <source>
        <strain evidence="3 4">MCA 2997</strain>
    </source>
</reference>
<feature type="transmembrane region" description="Helical" evidence="2">
    <location>
        <begin position="204"/>
        <end position="227"/>
    </location>
</feature>
<dbReference type="AlphaFoldDB" id="V2YBY0"/>
<protein>
    <submittedName>
        <fullName evidence="3">Uncharacterized protein</fullName>
    </submittedName>
</protein>
<dbReference type="EMBL" id="AWSO01000579">
    <property type="protein sequence ID" value="ESK89179.1"/>
    <property type="molecule type" value="Genomic_DNA"/>
</dbReference>
<feature type="region of interest" description="Disordered" evidence="1">
    <location>
        <begin position="334"/>
        <end position="356"/>
    </location>
</feature>
<accession>V2YBY0</accession>
<name>V2YBY0_MONRO</name>
<dbReference type="KEGG" id="mrr:Moror_5226"/>
<evidence type="ECO:0000313" key="4">
    <source>
        <dbReference type="Proteomes" id="UP000017559"/>
    </source>
</evidence>
<proteinExistence type="predicted"/>
<feature type="transmembrane region" description="Helical" evidence="2">
    <location>
        <begin position="281"/>
        <end position="298"/>
    </location>
</feature>
<keyword evidence="2" id="KW-0812">Transmembrane</keyword>
<feature type="transmembrane region" description="Helical" evidence="2">
    <location>
        <begin position="36"/>
        <end position="58"/>
    </location>
</feature>
<feature type="transmembrane region" description="Helical" evidence="2">
    <location>
        <begin position="247"/>
        <end position="269"/>
    </location>
</feature>
<organism evidence="3 4">
    <name type="scientific">Moniliophthora roreri (strain MCA 2997)</name>
    <name type="common">Cocoa frosty pod rot fungus</name>
    <name type="synonym">Crinipellis roreri</name>
    <dbReference type="NCBI Taxonomy" id="1381753"/>
    <lineage>
        <taxon>Eukaryota</taxon>
        <taxon>Fungi</taxon>
        <taxon>Dikarya</taxon>
        <taxon>Basidiomycota</taxon>
        <taxon>Agaricomycotina</taxon>
        <taxon>Agaricomycetes</taxon>
        <taxon>Agaricomycetidae</taxon>
        <taxon>Agaricales</taxon>
        <taxon>Marasmiineae</taxon>
        <taxon>Marasmiaceae</taxon>
        <taxon>Moniliophthora</taxon>
    </lineage>
</organism>